<dbReference type="Proteomes" id="UP000440578">
    <property type="component" value="Unassembled WGS sequence"/>
</dbReference>
<keyword evidence="3" id="KW-0813">Transport</keyword>
<evidence type="ECO:0000256" key="13">
    <source>
        <dbReference type="RuleBase" id="RU362091"/>
    </source>
</evidence>
<proteinExistence type="inferred from homology"/>
<evidence type="ECO:0000256" key="11">
    <source>
        <dbReference type="ARBA" id="ARBA00023201"/>
    </source>
</evidence>
<dbReference type="GO" id="GO:0098660">
    <property type="term" value="P:inorganic ion transmembrane transport"/>
    <property type="evidence" value="ECO:0007669"/>
    <property type="project" value="UniProtKB-ARBA"/>
</dbReference>
<sequence length="589" mass="63779">MGIRPTFGLVDYCVFGATLLLSLLIGVYHAVRGKQTNEDLLLGGRSMSVLPVAVSIMVSFLSAILILGSPAEMYMNGVQYWICNTAFFVILPAVAYLFLPIFYRCGVTSVYEYLHYRFDNRLLRTLCVLVYLLRTSLYMAIALYAPSLALSFVTGLPLWIAIVGSAAVGTLYTAFGGLKAVVWADVLQAAIMAAGMIAMIVQGAINVGGFTNIFTINAEHQRMTFFDFTLNPWQRHNFWNLFFGTLFLWTTVFGVNQTSIQRYISLPTLKAARIACLLNAPATVLYTTLACLTGLAIFATYAECDPLKVGLVEKKDQLVPYFVLDQMSYLTGLPGLFVACIMSGALSTISSGLNSLAAITWQDFISNIAMFQNMTEVAKSWVTRIISLLYGVMAVGLAFLVSKFGGVLQASLAINGALSGPVLGVFSLGLFIPFANGKGAVVGMLSASALSMWAVFGAYGSGKRPAPLPTSTAGCNVTALSLSTPLPIELTTPVPTGLPEEDSWIDQYVYGISYQLYNMLGCLLCVIIGSIVSLLTGCNDREVNKSLVNPLAYKLLNWVNCCRRDSSDAKYAADNPIFTMSTYKQTAAD</sequence>
<dbReference type="AlphaFoldDB" id="A0A6A4WK39"/>
<feature type="transmembrane region" description="Helical" evidence="14">
    <location>
        <begin position="439"/>
        <end position="459"/>
    </location>
</feature>
<feature type="transmembrane region" description="Helical" evidence="14">
    <location>
        <begin position="182"/>
        <end position="205"/>
    </location>
</feature>
<comment type="subcellular location">
    <subcellularLocation>
        <location evidence="1">Cell membrane</location>
        <topology evidence="1">Multi-pass membrane protein</topology>
    </subcellularLocation>
</comment>
<comment type="catalytic activity">
    <reaction evidence="12">
        <text>iodide(out) + 2 Na(+)(out) = iodide(in) + 2 Na(+)(in)</text>
        <dbReference type="Rhea" id="RHEA:71207"/>
        <dbReference type="ChEBI" id="CHEBI:16382"/>
        <dbReference type="ChEBI" id="CHEBI:29101"/>
    </reaction>
</comment>
<dbReference type="NCBIfam" id="TIGR00813">
    <property type="entry name" value="sss"/>
    <property type="match status" value="1"/>
</dbReference>
<gene>
    <name evidence="15" type="primary">slc5a8_1</name>
    <name evidence="15" type="ORF">FJT64_020956</name>
</gene>
<feature type="transmembrane region" description="Helical" evidence="14">
    <location>
        <begin position="516"/>
        <end position="536"/>
    </location>
</feature>
<dbReference type="PROSITE" id="PS50283">
    <property type="entry name" value="NA_SOLUT_SYMP_3"/>
    <property type="match status" value="1"/>
</dbReference>
<feature type="transmembrane region" description="Helical" evidence="14">
    <location>
        <begin position="238"/>
        <end position="255"/>
    </location>
</feature>
<dbReference type="Pfam" id="PF00474">
    <property type="entry name" value="SSF"/>
    <property type="match status" value="1"/>
</dbReference>
<keyword evidence="7" id="KW-0915">Sodium</keyword>
<keyword evidence="8" id="KW-0406">Ion transport</keyword>
<dbReference type="GO" id="GO:0005886">
    <property type="term" value="C:plasma membrane"/>
    <property type="evidence" value="ECO:0007669"/>
    <property type="project" value="UniProtKB-SubCell"/>
</dbReference>
<feature type="transmembrane region" description="Helical" evidence="14">
    <location>
        <begin position="336"/>
        <end position="361"/>
    </location>
</feature>
<evidence type="ECO:0000313" key="16">
    <source>
        <dbReference type="Proteomes" id="UP000440578"/>
    </source>
</evidence>
<keyword evidence="5 14" id="KW-0812">Transmembrane</keyword>
<dbReference type="CDD" id="cd11492">
    <property type="entry name" value="SLC5sbd_NIS-SMVT"/>
    <property type="match status" value="1"/>
</dbReference>
<evidence type="ECO:0000256" key="7">
    <source>
        <dbReference type="ARBA" id="ARBA00023053"/>
    </source>
</evidence>
<feature type="transmembrane region" description="Helical" evidence="14">
    <location>
        <begin position="49"/>
        <end position="67"/>
    </location>
</feature>
<evidence type="ECO:0000256" key="8">
    <source>
        <dbReference type="ARBA" id="ARBA00023065"/>
    </source>
</evidence>
<evidence type="ECO:0000256" key="1">
    <source>
        <dbReference type="ARBA" id="ARBA00004651"/>
    </source>
</evidence>
<evidence type="ECO:0000256" key="9">
    <source>
        <dbReference type="ARBA" id="ARBA00023136"/>
    </source>
</evidence>
<feature type="transmembrane region" description="Helical" evidence="14">
    <location>
        <begin position="156"/>
        <end position="175"/>
    </location>
</feature>
<name>A0A6A4WK39_AMPAM</name>
<dbReference type="InterPro" id="IPR051163">
    <property type="entry name" value="Sodium:Solute_Symporter_SSF"/>
</dbReference>
<dbReference type="PROSITE" id="PS00456">
    <property type="entry name" value="NA_SOLUT_SYMP_1"/>
    <property type="match status" value="1"/>
</dbReference>
<keyword evidence="6 14" id="KW-1133">Transmembrane helix</keyword>
<dbReference type="InterPro" id="IPR001734">
    <property type="entry name" value="Na/solute_symporter"/>
</dbReference>
<evidence type="ECO:0000256" key="2">
    <source>
        <dbReference type="ARBA" id="ARBA00006434"/>
    </source>
</evidence>
<dbReference type="GO" id="GO:0015075">
    <property type="term" value="F:monoatomic ion transmembrane transporter activity"/>
    <property type="evidence" value="ECO:0007669"/>
    <property type="project" value="UniProtKB-ARBA"/>
</dbReference>
<dbReference type="InterPro" id="IPR018212">
    <property type="entry name" value="Na/solute_symporter_CS"/>
</dbReference>
<dbReference type="OrthoDB" id="6357185at2759"/>
<dbReference type="EMBL" id="VIIS01000544">
    <property type="protein sequence ID" value="KAF0307766.1"/>
    <property type="molecule type" value="Genomic_DNA"/>
</dbReference>
<keyword evidence="11" id="KW-0739">Sodium transport</keyword>
<evidence type="ECO:0000256" key="3">
    <source>
        <dbReference type="ARBA" id="ARBA00022448"/>
    </source>
</evidence>
<feature type="transmembrane region" description="Helical" evidence="14">
    <location>
        <begin position="407"/>
        <end position="432"/>
    </location>
</feature>
<evidence type="ECO:0000256" key="10">
    <source>
        <dbReference type="ARBA" id="ARBA00023180"/>
    </source>
</evidence>
<dbReference type="GO" id="GO:0015293">
    <property type="term" value="F:symporter activity"/>
    <property type="evidence" value="ECO:0007669"/>
    <property type="project" value="TreeGrafter"/>
</dbReference>
<dbReference type="PANTHER" id="PTHR42985:SF40">
    <property type="entry name" value="LD47995P-RELATED"/>
    <property type="match status" value="1"/>
</dbReference>
<protein>
    <submittedName>
        <fullName evidence="15">Sodium-coupled monocarboxylate transporter 1</fullName>
    </submittedName>
</protein>
<evidence type="ECO:0000313" key="15">
    <source>
        <dbReference type="EMBL" id="KAF0307766.1"/>
    </source>
</evidence>
<keyword evidence="9 14" id="KW-0472">Membrane</keyword>
<dbReference type="GO" id="GO:0006814">
    <property type="term" value="P:sodium ion transport"/>
    <property type="evidence" value="ECO:0007669"/>
    <property type="project" value="UniProtKB-KW"/>
</dbReference>
<evidence type="ECO:0000256" key="12">
    <source>
        <dbReference type="ARBA" id="ARBA00036099"/>
    </source>
</evidence>
<dbReference type="EMBL" id="VIIS01000544">
    <property type="protein sequence ID" value="KAF0307767.1"/>
    <property type="molecule type" value="Genomic_DNA"/>
</dbReference>
<comment type="similarity">
    <text evidence="2 13">Belongs to the sodium:solute symporter (SSF) (TC 2.A.21) family.</text>
</comment>
<organism evidence="15 16">
    <name type="scientific">Amphibalanus amphitrite</name>
    <name type="common">Striped barnacle</name>
    <name type="synonym">Balanus amphitrite</name>
    <dbReference type="NCBI Taxonomy" id="1232801"/>
    <lineage>
        <taxon>Eukaryota</taxon>
        <taxon>Metazoa</taxon>
        <taxon>Ecdysozoa</taxon>
        <taxon>Arthropoda</taxon>
        <taxon>Crustacea</taxon>
        <taxon>Multicrustacea</taxon>
        <taxon>Cirripedia</taxon>
        <taxon>Thoracica</taxon>
        <taxon>Thoracicalcarea</taxon>
        <taxon>Balanomorpha</taxon>
        <taxon>Balanoidea</taxon>
        <taxon>Balanidae</taxon>
        <taxon>Amphibalaninae</taxon>
        <taxon>Amphibalanus</taxon>
    </lineage>
</organism>
<feature type="transmembrane region" description="Helical" evidence="14">
    <location>
        <begin position="6"/>
        <end position="28"/>
    </location>
</feature>
<feature type="transmembrane region" description="Helical" evidence="14">
    <location>
        <begin position="79"/>
        <end position="102"/>
    </location>
</feature>
<feature type="transmembrane region" description="Helical" evidence="14">
    <location>
        <begin position="276"/>
        <end position="302"/>
    </location>
</feature>
<feature type="transmembrane region" description="Helical" evidence="14">
    <location>
        <begin position="381"/>
        <end position="401"/>
    </location>
</feature>
<keyword evidence="16" id="KW-1185">Reference proteome</keyword>
<reference evidence="15 16" key="1">
    <citation type="submission" date="2019-07" db="EMBL/GenBank/DDBJ databases">
        <title>Draft genome assembly of a fouling barnacle, Amphibalanus amphitrite (Darwin, 1854): The first reference genome for Thecostraca.</title>
        <authorList>
            <person name="Kim W."/>
        </authorList>
    </citation>
    <scope>NUCLEOTIDE SEQUENCE [LARGE SCALE GENOMIC DNA]</scope>
    <source>
        <strain evidence="15">SNU_AA5</strain>
        <tissue evidence="15">Soma without cirri and trophi</tissue>
    </source>
</reference>
<accession>A0A6A4WK39</accession>
<evidence type="ECO:0000256" key="4">
    <source>
        <dbReference type="ARBA" id="ARBA00022475"/>
    </source>
</evidence>
<keyword evidence="4" id="KW-1003">Cell membrane</keyword>
<evidence type="ECO:0000256" key="14">
    <source>
        <dbReference type="SAM" id="Phobius"/>
    </source>
</evidence>
<evidence type="ECO:0000256" key="6">
    <source>
        <dbReference type="ARBA" id="ARBA00022989"/>
    </source>
</evidence>
<keyword evidence="10" id="KW-0325">Glycoprotein</keyword>
<dbReference type="PANTHER" id="PTHR42985">
    <property type="entry name" value="SODIUM-COUPLED MONOCARBOXYLATE TRANSPORTER"/>
    <property type="match status" value="1"/>
</dbReference>
<dbReference type="InterPro" id="IPR038377">
    <property type="entry name" value="Na/Glc_symporter_sf"/>
</dbReference>
<comment type="caution">
    <text evidence="15">The sequence shown here is derived from an EMBL/GenBank/DDBJ whole genome shotgun (WGS) entry which is preliminary data.</text>
</comment>
<feature type="transmembrane region" description="Helical" evidence="14">
    <location>
        <begin position="122"/>
        <end position="144"/>
    </location>
</feature>
<evidence type="ECO:0000256" key="5">
    <source>
        <dbReference type="ARBA" id="ARBA00022692"/>
    </source>
</evidence>
<dbReference type="Gene3D" id="1.20.1730.10">
    <property type="entry name" value="Sodium/glucose cotransporter"/>
    <property type="match status" value="1"/>
</dbReference>